<comment type="similarity">
    <text evidence="9">Belongs to the SecD/SecF family. SecD subfamily.</text>
</comment>
<dbReference type="GO" id="GO:0005886">
    <property type="term" value="C:plasma membrane"/>
    <property type="evidence" value="ECO:0007669"/>
    <property type="project" value="UniProtKB-SubCell"/>
</dbReference>
<comment type="subunit">
    <text evidence="9">Forms a complex with SecF. Part of the essential Sec protein translocation apparatus which comprises SecA, SecYEG and auxiliary proteins SecDF. Other proteins may also be involved.</text>
</comment>
<keyword evidence="2 9" id="KW-0813">Transport</keyword>
<dbReference type="AlphaFoldDB" id="A0A1J5IZP2"/>
<evidence type="ECO:0000256" key="8">
    <source>
        <dbReference type="ARBA" id="ARBA00023136"/>
    </source>
</evidence>
<name>A0A1J5IZP2_9BACT</name>
<dbReference type="InterPro" id="IPR001036">
    <property type="entry name" value="Acrflvin-R"/>
</dbReference>
<gene>
    <name evidence="9" type="primary">secD</name>
    <name evidence="13" type="ORF">AUK40_00355</name>
</gene>
<dbReference type="InterPro" id="IPR054384">
    <property type="entry name" value="SecDF_P1_head"/>
</dbReference>
<evidence type="ECO:0000259" key="11">
    <source>
        <dbReference type="Pfam" id="PF21760"/>
    </source>
</evidence>
<dbReference type="EMBL" id="MNZT01000006">
    <property type="protein sequence ID" value="OIP99898.1"/>
    <property type="molecule type" value="Genomic_DNA"/>
</dbReference>
<feature type="domain" description="Protein translocase subunit SecDF P1" evidence="11">
    <location>
        <begin position="98"/>
        <end position="158"/>
    </location>
</feature>
<keyword evidence="8 9" id="KW-0472">Membrane</keyword>
<keyword evidence="4 9" id="KW-0812">Transmembrane</keyword>
<dbReference type="NCBIfam" id="TIGR00916">
    <property type="entry name" value="2A0604s01"/>
    <property type="match status" value="1"/>
</dbReference>
<sequence>MTHKRKTSSRMFFSILLVAIIAVIIDFPTYAYDFTLFGKQFKGTVRGPDINFQVPLVGWKFNKELKLREGLDLQGGVQLVYQADMKDIAVADRGEKLQEVVSKIDRRINQLGVTEPLIQSSVMGDIYRVIVEIPGVSDVESAKALLGATAQLEFMELKTSLQPVVTTNDQGEEVTTQQTVGSYVPVGLTGTDFYKAYAQVDTNTTSRTYNQPIVRFEFKPEAAQEFSDLTSRLNTEGGVLAIFLDDTKIFEGRTEHITDGKGQISGITDMAAAKNLTIQLNEGALPVSISIMSEQTISPTLGSESVHKSVIAGLIGICAVAILMIWFYHLLGVIAVGALILYTLFTIALFKLIPITLTLAGIAGYVLSIGMAVDASILIFERFKEEYRSGKTLGTSIDIGFKRAWNSIRDSNISSIITCAILFYFGSGVIRGFAVTLFIGILVSLFTAIIVTRNFLELILGMERFRDPRWYGIKKD</sequence>
<feature type="transmembrane region" description="Helical" evidence="9">
    <location>
        <begin position="436"/>
        <end position="456"/>
    </location>
</feature>
<evidence type="ECO:0000256" key="7">
    <source>
        <dbReference type="ARBA" id="ARBA00023010"/>
    </source>
</evidence>
<dbReference type="NCBIfam" id="TIGR01129">
    <property type="entry name" value="secD"/>
    <property type="match status" value="1"/>
</dbReference>
<evidence type="ECO:0000256" key="9">
    <source>
        <dbReference type="HAMAP-Rule" id="MF_01463"/>
    </source>
</evidence>
<comment type="subcellular location">
    <subcellularLocation>
        <location evidence="1 9">Cell membrane</location>
        <topology evidence="1 9">Multi-pass membrane protein</topology>
    </subcellularLocation>
</comment>
<keyword evidence="3 9" id="KW-1003">Cell membrane</keyword>
<feature type="domain" description="SecDF P1 head subdomain" evidence="12">
    <location>
        <begin position="185"/>
        <end position="287"/>
    </location>
</feature>
<dbReference type="SUPFAM" id="SSF82866">
    <property type="entry name" value="Multidrug efflux transporter AcrB transmembrane domain"/>
    <property type="match status" value="1"/>
</dbReference>
<dbReference type="Gene3D" id="3.30.70.3220">
    <property type="match status" value="1"/>
</dbReference>
<dbReference type="HAMAP" id="MF_01463_B">
    <property type="entry name" value="SecD_B"/>
    <property type="match status" value="1"/>
</dbReference>
<dbReference type="GO" id="GO:0015450">
    <property type="term" value="F:protein-transporting ATPase activity"/>
    <property type="evidence" value="ECO:0007669"/>
    <property type="project" value="InterPro"/>
</dbReference>
<dbReference type="Pfam" id="PF22599">
    <property type="entry name" value="SecDF_P1_head"/>
    <property type="match status" value="1"/>
</dbReference>
<dbReference type="GO" id="GO:0043952">
    <property type="term" value="P:protein transport by the Sec complex"/>
    <property type="evidence" value="ECO:0007669"/>
    <property type="project" value="UniProtKB-UniRule"/>
</dbReference>
<feature type="transmembrane region" description="Helical" evidence="9">
    <location>
        <begin position="333"/>
        <end position="353"/>
    </location>
</feature>
<comment type="function">
    <text evidence="9">Part of the Sec protein translocase complex. Interacts with the SecYEG preprotein conducting channel. SecDF uses the proton motive force (PMF) to complete protein translocation after the ATP-dependent function of SecA.</text>
</comment>
<evidence type="ECO:0000256" key="2">
    <source>
        <dbReference type="ARBA" id="ARBA00022448"/>
    </source>
</evidence>
<keyword evidence="5 9" id="KW-0653">Protein transport</keyword>
<evidence type="ECO:0000256" key="6">
    <source>
        <dbReference type="ARBA" id="ARBA00022989"/>
    </source>
</evidence>
<proteinExistence type="inferred from homology"/>
<evidence type="ECO:0000259" key="12">
    <source>
        <dbReference type="Pfam" id="PF22599"/>
    </source>
</evidence>
<dbReference type="InterPro" id="IPR022813">
    <property type="entry name" value="SecD/SecF_arch_bac"/>
</dbReference>
<dbReference type="Gene3D" id="1.20.1640.10">
    <property type="entry name" value="Multidrug efflux transporter AcrB transmembrane domain"/>
    <property type="match status" value="1"/>
</dbReference>
<evidence type="ECO:0000256" key="4">
    <source>
        <dbReference type="ARBA" id="ARBA00022692"/>
    </source>
</evidence>
<accession>A0A1J5IZP2</accession>
<reference evidence="13 14" key="1">
    <citation type="journal article" date="2016" name="Environ. Microbiol.">
        <title>Genomic resolution of a cold subsurface aquifer community provides metabolic insights for novel microbes adapted to high CO concentrations.</title>
        <authorList>
            <person name="Probst A.J."/>
            <person name="Castelle C.J."/>
            <person name="Singh A."/>
            <person name="Brown C.T."/>
            <person name="Anantharaman K."/>
            <person name="Sharon I."/>
            <person name="Hug L.A."/>
            <person name="Burstein D."/>
            <person name="Emerson J.B."/>
            <person name="Thomas B.C."/>
            <person name="Banfield J.F."/>
        </authorList>
    </citation>
    <scope>NUCLEOTIDE SEQUENCE [LARGE SCALE GENOMIC DNA]</scope>
    <source>
        <strain evidence="13">CG2_30_54_11</strain>
    </source>
</reference>
<dbReference type="PANTHER" id="PTHR30081">
    <property type="entry name" value="PROTEIN-EXPORT MEMBRANE PROTEIN SEC"/>
    <property type="match status" value="1"/>
</dbReference>
<evidence type="ECO:0000313" key="13">
    <source>
        <dbReference type="EMBL" id="OIP99898.1"/>
    </source>
</evidence>
<feature type="transmembrane region" description="Helical" evidence="9">
    <location>
        <begin position="359"/>
        <end position="380"/>
    </location>
</feature>
<dbReference type="InterPro" id="IPR048631">
    <property type="entry name" value="SecD_1st"/>
</dbReference>
<dbReference type="InterPro" id="IPR055344">
    <property type="entry name" value="SecD_SecF_C_bact"/>
</dbReference>
<dbReference type="PRINTS" id="PR00702">
    <property type="entry name" value="ACRIFLAVINRP"/>
</dbReference>
<evidence type="ECO:0000256" key="1">
    <source>
        <dbReference type="ARBA" id="ARBA00004651"/>
    </source>
</evidence>
<organism evidence="13 14">
    <name type="scientific">Candidatus Wirthbacteria bacterium CG2_30_54_11</name>
    <dbReference type="NCBI Taxonomy" id="1817892"/>
    <lineage>
        <taxon>Bacteria</taxon>
        <taxon>Candidatus Wirthbacteria</taxon>
    </lineage>
</organism>
<comment type="caution">
    <text evidence="13">The sequence shown here is derived from an EMBL/GenBank/DDBJ whole genome shotgun (WGS) entry which is preliminary data.</text>
</comment>
<dbReference type="Proteomes" id="UP000183245">
    <property type="component" value="Unassembled WGS sequence"/>
</dbReference>
<evidence type="ECO:0000259" key="10">
    <source>
        <dbReference type="Pfam" id="PF02355"/>
    </source>
</evidence>
<evidence type="ECO:0000256" key="3">
    <source>
        <dbReference type="ARBA" id="ARBA00022475"/>
    </source>
</evidence>
<evidence type="ECO:0000256" key="5">
    <source>
        <dbReference type="ARBA" id="ARBA00022927"/>
    </source>
</evidence>
<dbReference type="STRING" id="1817892.AUK40_00355"/>
<protein>
    <recommendedName>
        <fullName evidence="9">Protein translocase subunit SecD</fullName>
    </recommendedName>
</protein>
<evidence type="ECO:0000313" key="14">
    <source>
        <dbReference type="Proteomes" id="UP000183245"/>
    </source>
</evidence>
<dbReference type="PANTHER" id="PTHR30081:SF1">
    <property type="entry name" value="PROTEIN TRANSLOCASE SUBUNIT SECD"/>
    <property type="match status" value="1"/>
</dbReference>
<dbReference type="GO" id="GO:0065002">
    <property type="term" value="P:intracellular protein transmembrane transport"/>
    <property type="evidence" value="ECO:0007669"/>
    <property type="project" value="UniProtKB-UniRule"/>
</dbReference>
<feature type="transmembrane region" description="Helical" evidence="9">
    <location>
        <begin position="412"/>
        <end position="430"/>
    </location>
</feature>
<dbReference type="InterPro" id="IPR005791">
    <property type="entry name" value="SecD"/>
</dbReference>
<dbReference type="Pfam" id="PF02355">
    <property type="entry name" value="SecD_SecF_C"/>
    <property type="match status" value="1"/>
</dbReference>
<feature type="transmembrane region" description="Helical" evidence="9">
    <location>
        <begin position="310"/>
        <end position="328"/>
    </location>
</feature>
<dbReference type="InterPro" id="IPR048634">
    <property type="entry name" value="SecD_SecF_C"/>
</dbReference>
<dbReference type="GO" id="GO:0006605">
    <property type="term" value="P:protein targeting"/>
    <property type="evidence" value="ECO:0007669"/>
    <property type="project" value="UniProtKB-UniRule"/>
</dbReference>
<dbReference type="Pfam" id="PF21760">
    <property type="entry name" value="SecD_1st"/>
    <property type="match status" value="1"/>
</dbReference>
<keyword evidence="7 9" id="KW-0811">Translocation</keyword>
<comment type="caution">
    <text evidence="9">Lacks conserved residue(s) required for the propagation of feature annotation.</text>
</comment>
<keyword evidence="6 9" id="KW-1133">Transmembrane helix</keyword>
<feature type="domain" description="Protein export membrane protein SecD/SecF C-terminal" evidence="10">
    <location>
        <begin position="288"/>
        <end position="457"/>
    </location>
</feature>